<accession>A0AAV0RG73</accession>
<dbReference type="AlphaFoldDB" id="A0AAV0RG73"/>
<keyword evidence="2" id="KW-1185">Reference proteome</keyword>
<sequence>ITELDLRSSPTRPHAKTAIPAVSPLPSQTAIRELGRHGSSARASQLHLWRLWDGEHSEARRCHPVPRVRLPYPLQEAHPPNCSVRGTLENDSLADDCVYLSCL</sequence>
<gene>
    <name evidence="1" type="ORF">LITE_LOCUS47898</name>
</gene>
<comment type="caution">
    <text evidence="1">The sequence shown here is derived from an EMBL/GenBank/DDBJ whole genome shotgun (WGS) entry which is preliminary data.</text>
</comment>
<dbReference type="Proteomes" id="UP001154282">
    <property type="component" value="Unassembled WGS sequence"/>
</dbReference>
<proteinExistence type="predicted"/>
<evidence type="ECO:0000313" key="2">
    <source>
        <dbReference type="Proteomes" id="UP001154282"/>
    </source>
</evidence>
<reference evidence="1" key="1">
    <citation type="submission" date="2022-08" db="EMBL/GenBank/DDBJ databases">
        <authorList>
            <person name="Gutierrez-Valencia J."/>
        </authorList>
    </citation>
    <scope>NUCLEOTIDE SEQUENCE</scope>
</reference>
<protein>
    <submittedName>
        <fullName evidence="1">Uncharacterized protein</fullName>
    </submittedName>
</protein>
<organism evidence="1 2">
    <name type="scientific">Linum tenue</name>
    <dbReference type="NCBI Taxonomy" id="586396"/>
    <lineage>
        <taxon>Eukaryota</taxon>
        <taxon>Viridiplantae</taxon>
        <taxon>Streptophyta</taxon>
        <taxon>Embryophyta</taxon>
        <taxon>Tracheophyta</taxon>
        <taxon>Spermatophyta</taxon>
        <taxon>Magnoliopsida</taxon>
        <taxon>eudicotyledons</taxon>
        <taxon>Gunneridae</taxon>
        <taxon>Pentapetalae</taxon>
        <taxon>rosids</taxon>
        <taxon>fabids</taxon>
        <taxon>Malpighiales</taxon>
        <taxon>Linaceae</taxon>
        <taxon>Linum</taxon>
    </lineage>
</organism>
<dbReference type="EMBL" id="CAMGYJ010000010">
    <property type="protein sequence ID" value="CAI0556246.1"/>
    <property type="molecule type" value="Genomic_DNA"/>
</dbReference>
<feature type="non-terminal residue" evidence="1">
    <location>
        <position position="1"/>
    </location>
</feature>
<name>A0AAV0RG73_9ROSI</name>
<evidence type="ECO:0000313" key="1">
    <source>
        <dbReference type="EMBL" id="CAI0556246.1"/>
    </source>
</evidence>